<dbReference type="InterPro" id="IPR057736">
    <property type="entry name" value="SAF_PseI/NeuA/NeuB"/>
</dbReference>
<dbReference type="PANTHER" id="PTHR42966">
    <property type="entry name" value="N-ACETYLNEURAMINATE SYNTHASE"/>
    <property type="match status" value="1"/>
</dbReference>
<dbReference type="SUPFAM" id="SSF51569">
    <property type="entry name" value="Aldolase"/>
    <property type="match status" value="1"/>
</dbReference>
<dbReference type="InterPro" id="IPR013974">
    <property type="entry name" value="SAF"/>
</dbReference>
<keyword evidence="2" id="KW-1185">Reference proteome</keyword>
<evidence type="ECO:0000313" key="2">
    <source>
        <dbReference type="Proteomes" id="UP000504634"/>
    </source>
</evidence>
<dbReference type="PANTHER" id="PTHR42966:SF1">
    <property type="entry name" value="SIALIC ACID SYNTHASE"/>
    <property type="match status" value="1"/>
</dbReference>
<dbReference type="InterPro" id="IPR013785">
    <property type="entry name" value="Aldolase_TIM"/>
</dbReference>
<dbReference type="CTD" id="54187"/>
<dbReference type="InterPro" id="IPR036732">
    <property type="entry name" value="AFP_Neu5c_C_sf"/>
</dbReference>
<dbReference type="Gene3D" id="3.90.1210.10">
    <property type="entry name" value="Antifreeze-like/N-acetylneuraminic acid synthase C-terminal domain"/>
    <property type="match status" value="1"/>
</dbReference>
<dbReference type="Pfam" id="PF03102">
    <property type="entry name" value="NeuB"/>
    <property type="match status" value="1"/>
</dbReference>
<dbReference type="RefSeq" id="XP_030370119.1">
    <property type="nucleotide sequence ID" value="XM_030514259.1"/>
</dbReference>
<evidence type="ECO:0000259" key="1">
    <source>
        <dbReference type="PROSITE" id="PS50844"/>
    </source>
</evidence>
<dbReference type="GO" id="GO:0047444">
    <property type="term" value="F:N-acylneuraminate-9-phosphate synthase activity"/>
    <property type="evidence" value="ECO:0007669"/>
    <property type="project" value="TreeGrafter"/>
</dbReference>
<dbReference type="SUPFAM" id="SSF51269">
    <property type="entry name" value="AFP III-like domain"/>
    <property type="match status" value="1"/>
</dbReference>
<sequence length="378" mass="42405">MMLTDILERKIRDSVYIIAEIGQNHQGCLAVAKSMILRAKSIGCHCVKFQKSDLKAKFTHSALQRQYVSEHSWGSTYGQHKEYLEFSKEQYRELQSFSHDIGIDFTASAMDERSLAFLEELKVPFIKIGSGDANNFPLLIKASRLETPLIISTGMQNISTIDKIVEIMGQAGKDNFALMHCVSAYPVPPEASNVGLIPMFINRYPRIVIGYSGHELGIDITQAAILSGARIVERHFTLDKDQKGSDHCCSLDPQEFKSLVDRIERLKHIKVLQKNTYCAAEISNILGDKLELKEALKDITKKEIQECELPCQRKLGKTIVASRNLKKGHKLLMEDLAIKVSEPSGIPAEMYFHIIGMELIEELNEDDPVIAAVLSSVE</sequence>
<gene>
    <name evidence="3" type="primary">LOC115620829</name>
</gene>
<dbReference type="PROSITE" id="PS50844">
    <property type="entry name" value="AFP_LIKE"/>
    <property type="match status" value="1"/>
</dbReference>
<proteinExistence type="predicted"/>
<name>A0A6J2T280_DROLE</name>
<organism evidence="2 3">
    <name type="scientific">Drosophila lebanonensis</name>
    <name type="common">Fruit fly</name>
    <name type="synonym">Scaptodrosophila lebanonensis</name>
    <dbReference type="NCBI Taxonomy" id="7225"/>
    <lineage>
        <taxon>Eukaryota</taxon>
        <taxon>Metazoa</taxon>
        <taxon>Ecdysozoa</taxon>
        <taxon>Arthropoda</taxon>
        <taxon>Hexapoda</taxon>
        <taxon>Insecta</taxon>
        <taxon>Pterygota</taxon>
        <taxon>Neoptera</taxon>
        <taxon>Endopterygota</taxon>
        <taxon>Diptera</taxon>
        <taxon>Brachycera</taxon>
        <taxon>Muscomorpha</taxon>
        <taxon>Ephydroidea</taxon>
        <taxon>Drosophilidae</taxon>
        <taxon>Scaptodrosophila</taxon>
    </lineage>
</organism>
<dbReference type="OrthoDB" id="9928645at2759"/>
<dbReference type="AlphaFoldDB" id="A0A6J2T280"/>
<feature type="domain" description="AFP-like" evidence="1">
    <location>
        <begin position="318"/>
        <end position="377"/>
    </location>
</feature>
<dbReference type="SMART" id="SM00858">
    <property type="entry name" value="SAF"/>
    <property type="match status" value="1"/>
</dbReference>
<protein>
    <submittedName>
        <fullName evidence="3">Sialic acid synthase</fullName>
    </submittedName>
</protein>
<dbReference type="InterPro" id="IPR006190">
    <property type="entry name" value="SAF_AFP_Neu5Ac"/>
</dbReference>
<dbReference type="Proteomes" id="UP000504634">
    <property type="component" value="Unplaced"/>
</dbReference>
<dbReference type="Gene3D" id="3.20.20.70">
    <property type="entry name" value="Aldolase class I"/>
    <property type="match status" value="1"/>
</dbReference>
<dbReference type="InterPro" id="IPR051690">
    <property type="entry name" value="PseI-like"/>
</dbReference>
<evidence type="ECO:0000313" key="3">
    <source>
        <dbReference type="RefSeq" id="XP_030370119.1"/>
    </source>
</evidence>
<dbReference type="GO" id="GO:0016051">
    <property type="term" value="P:carbohydrate biosynthetic process"/>
    <property type="evidence" value="ECO:0007669"/>
    <property type="project" value="InterPro"/>
</dbReference>
<dbReference type="GeneID" id="115620829"/>
<dbReference type="InterPro" id="IPR013132">
    <property type="entry name" value="PseI/NeuA/B-like_N"/>
</dbReference>
<accession>A0A6J2T280</accession>
<reference evidence="3" key="1">
    <citation type="submission" date="2025-08" db="UniProtKB">
        <authorList>
            <consortium name="RefSeq"/>
        </authorList>
    </citation>
    <scope>IDENTIFICATION</scope>
    <source>
        <strain evidence="3">11010-0011.00</strain>
        <tissue evidence="3">Whole body</tissue>
    </source>
</reference>
<dbReference type="CDD" id="cd11615">
    <property type="entry name" value="SAF_NeuB_like"/>
    <property type="match status" value="1"/>
</dbReference>